<name>A0A6G7WFS4_9LACT</name>
<keyword evidence="4 6" id="KW-0133">Cell shape</keyword>
<dbReference type="EMBL" id="CP049889">
    <property type="protein sequence ID" value="QIK51038.1"/>
    <property type="molecule type" value="Genomic_DNA"/>
</dbReference>
<dbReference type="CDD" id="cd10225">
    <property type="entry name" value="ASKHA_NBD_MreB-like"/>
    <property type="match status" value="1"/>
</dbReference>
<dbReference type="GO" id="GO:0005524">
    <property type="term" value="F:ATP binding"/>
    <property type="evidence" value="ECO:0007669"/>
    <property type="project" value="UniProtKB-KW"/>
</dbReference>
<dbReference type="InterPro" id="IPR056546">
    <property type="entry name" value="MreB_MamK-like"/>
</dbReference>
<dbReference type="KEGG" id="jpo:G7058_02600"/>
<evidence type="ECO:0000313" key="7">
    <source>
        <dbReference type="EMBL" id="QIK51038.1"/>
    </source>
</evidence>
<keyword evidence="1 6" id="KW-0963">Cytoplasm</keyword>
<reference evidence="7 8" key="1">
    <citation type="journal article" date="2017" name="Int. J. Syst. Evol. Microbiol.">
        <title>Jeotgalibaca porci sp. nov. and Jeotgalibaca arthritidis sp. nov., isolated from pigs, and emended description of the genus Jeotgalibaca.</title>
        <authorList>
            <person name="Zamora L."/>
            <person name="Perez-Sancho M."/>
            <person name="Dominguez L."/>
            <person name="Fernandez-Garayzabal J.F."/>
            <person name="Vela A.I."/>
        </authorList>
    </citation>
    <scope>NUCLEOTIDE SEQUENCE [LARGE SCALE GENOMIC DNA]</scope>
    <source>
        <strain evidence="7 8">CCUG 69148</strain>
    </source>
</reference>
<feature type="binding site" evidence="6">
    <location>
        <begin position="20"/>
        <end position="22"/>
    </location>
    <ligand>
        <name>ATP</name>
        <dbReference type="ChEBI" id="CHEBI:30616"/>
    </ligand>
</feature>
<keyword evidence="3 6" id="KW-0067">ATP-binding</keyword>
<evidence type="ECO:0000313" key="8">
    <source>
        <dbReference type="Proteomes" id="UP000501830"/>
    </source>
</evidence>
<dbReference type="PANTHER" id="PTHR42749:SF1">
    <property type="entry name" value="CELL SHAPE-DETERMINING PROTEIN MREB"/>
    <property type="match status" value="1"/>
</dbReference>
<proteinExistence type="inferred from homology"/>
<dbReference type="GO" id="GO:0005737">
    <property type="term" value="C:cytoplasm"/>
    <property type="evidence" value="ECO:0007669"/>
    <property type="project" value="UniProtKB-SubCell"/>
</dbReference>
<dbReference type="NCBIfam" id="TIGR00904">
    <property type="entry name" value="mreB"/>
    <property type="match status" value="1"/>
</dbReference>
<dbReference type="Pfam" id="PF06723">
    <property type="entry name" value="MreB_Mbl"/>
    <property type="match status" value="1"/>
</dbReference>
<dbReference type="RefSeq" id="WP_166062082.1">
    <property type="nucleotide sequence ID" value="NZ_CP049889.1"/>
</dbReference>
<dbReference type="GeneID" id="94552152"/>
<comment type="function">
    <text evidence="6">Forms membrane-associated dynamic filaments that are essential for cell shape determination. Acts by regulating cell wall synthesis and cell elongation, and thus cell shape. A feedback loop between cell geometry and MreB localization may maintain elongated cell shape by targeting cell wall growth to regions of negative cell wall curvature.</text>
</comment>
<dbReference type="InterPro" id="IPR043129">
    <property type="entry name" value="ATPase_NBD"/>
</dbReference>
<comment type="subcellular location">
    <subcellularLocation>
        <location evidence="6">Cytoplasm</location>
    </subcellularLocation>
    <text evidence="6">Membrane-associated.</text>
</comment>
<comment type="similarity">
    <text evidence="5 6">Belongs to the FtsA/MreB family.</text>
</comment>
<dbReference type="SUPFAM" id="SSF53067">
    <property type="entry name" value="Actin-like ATPase domain"/>
    <property type="match status" value="2"/>
</dbReference>
<gene>
    <name evidence="6" type="primary">mreB</name>
    <name evidence="7" type="ORF">G7058_02600</name>
</gene>
<evidence type="ECO:0000256" key="3">
    <source>
        <dbReference type="ARBA" id="ARBA00022840"/>
    </source>
</evidence>
<accession>A0A6G7WFS4</accession>
<feature type="binding site" evidence="6">
    <location>
        <begin position="211"/>
        <end position="214"/>
    </location>
    <ligand>
        <name>ATP</name>
        <dbReference type="ChEBI" id="CHEBI:30616"/>
    </ligand>
</feature>
<dbReference type="Proteomes" id="UP000501830">
    <property type="component" value="Chromosome"/>
</dbReference>
<dbReference type="PANTHER" id="PTHR42749">
    <property type="entry name" value="CELL SHAPE-DETERMINING PROTEIN MREB"/>
    <property type="match status" value="1"/>
</dbReference>
<dbReference type="Gene3D" id="3.30.420.40">
    <property type="match status" value="2"/>
</dbReference>
<evidence type="ECO:0000256" key="5">
    <source>
        <dbReference type="ARBA" id="ARBA00023458"/>
    </source>
</evidence>
<sequence>MNILAGISLKAKRIGIDLGTANIVVWMDGRGIINREPSIVARDISQGHIVAVGNEAFRLLNERPGYYVSSRPLKEGVIADYETTVALIKNIIKKSAKFSFQKPYLMICVPTGITEVEKRAVVDAALEAGAKDTFLVDEPYAAAIGAGLPISAPTGNFIVDIGGGTTNIALISLSGIVASRTIPFAGDKMDEAIRTYVEKKYGLQIGLRIAEMIKMKSGSADLKESVYYKKQEVKGRNCASGLPGKVTIAPQDISFAIQPVLHAIVEAVISVLEQVPPEIAADVITQGIVLTGGGALLHDIAKVIEKKTEIPTAVSADPLDCVVTGIGENLKRIKQLKKEQSTQ</sequence>
<feature type="binding site" evidence="6">
    <location>
        <begin position="163"/>
        <end position="165"/>
    </location>
    <ligand>
        <name>ATP</name>
        <dbReference type="ChEBI" id="CHEBI:30616"/>
    </ligand>
</feature>
<dbReference type="NCBIfam" id="NF010539">
    <property type="entry name" value="PRK13927.1"/>
    <property type="match status" value="1"/>
</dbReference>
<dbReference type="GO" id="GO:0000902">
    <property type="term" value="P:cell morphogenesis"/>
    <property type="evidence" value="ECO:0007669"/>
    <property type="project" value="InterPro"/>
</dbReference>
<comment type="subunit">
    <text evidence="6">Forms polymers.</text>
</comment>
<dbReference type="GO" id="GO:0008360">
    <property type="term" value="P:regulation of cell shape"/>
    <property type="evidence" value="ECO:0007669"/>
    <property type="project" value="UniProtKB-UniRule"/>
</dbReference>
<dbReference type="AlphaFoldDB" id="A0A6G7WFS4"/>
<organism evidence="7 8">
    <name type="scientific">Jeotgalibaca porci</name>
    <dbReference type="NCBI Taxonomy" id="1868793"/>
    <lineage>
        <taxon>Bacteria</taxon>
        <taxon>Bacillati</taxon>
        <taxon>Bacillota</taxon>
        <taxon>Bacilli</taxon>
        <taxon>Lactobacillales</taxon>
        <taxon>Carnobacteriaceae</taxon>
        <taxon>Jeotgalibaca</taxon>
    </lineage>
</organism>
<evidence type="ECO:0000256" key="6">
    <source>
        <dbReference type="HAMAP-Rule" id="MF_02207"/>
    </source>
</evidence>
<feature type="binding site" evidence="6">
    <location>
        <begin position="293"/>
        <end position="296"/>
    </location>
    <ligand>
        <name>ATP</name>
        <dbReference type="ChEBI" id="CHEBI:30616"/>
    </ligand>
</feature>
<evidence type="ECO:0000256" key="2">
    <source>
        <dbReference type="ARBA" id="ARBA00022741"/>
    </source>
</evidence>
<dbReference type="PRINTS" id="PR01652">
    <property type="entry name" value="SHAPEPROTEIN"/>
</dbReference>
<keyword evidence="2 6" id="KW-0547">Nucleotide-binding</keyword>
<protein>
    <recommendedName>
        <fullName evidence="6">Cell shape-determining protein MreB</fullName>
    </recommendedName>
</protein>
<dbReference type="HAMAP" id="MF_02207">
    <property type="entry name" value="MreB"/>
    <property type="match status" value="1"/>
</dbReference>
<evidence type="ECO:0000256" key="1">
    <source>
        <dbReference type="ARBA" id="ARBA00022490"/>
    </source>
</evidence>
<keyword evidence="8" id="KW-1185">Reference proteome</keyword>
<evidence type="ECO:0000256" key="4">
    <source>
        <dbReference type="ARBA" id="ARBA00022960"/>
    </source>
</evidence>
<dbReference type="InterPro" id="IPR004753">
    <property type="entry name" value="MreB"/>
</dbReference>